<evidence type="ECO:0000256" key="1">
    <source>
        <dbReference type="SAM" id="Phobius"/>
    </source>
</evidence>
<dbReference type="KEGG" id="uli:ETAA1_49650"/>
<gene>
    <name evidence="2" type="ORF">ETAA1_49650</name>
</gene>
<feature type="transmembrane region" description="Helical" evidence="1">
    <location>
        <begin position="333"/>
        <end position="354"/>
    </location>
</feature>
<feature type="transmembrane region" description="Helical" evidence="1">
    <location>
        <begin position="395"/>
        <end position="414"/>
    </location>
</feature>
<proteinExistence type="predicted"/>
<dbReference type="OrthoDB" id="258801at2"/>
<feature type="transmembrane region" description="Helical" evidence="1">
    <location>
        <begin position="421"/>
        <end position="441"/>
    </location>
</feature>
<reference evidence="2 3" key="1">
    <citation type="submission" date="2019-02" db="EMBL/GenBank/DDBJ databases">
        <title>Deep-cultivation of Planctomycetes and their phenomic and genomic characterization uncovers novel biology.</title>
        <authorList>
            <person name="Wiegand S."/>
            <person name="Jogler M."/>
            <person name="Boedeker C."/>
            <person name="Pinto D."/>
            <person name="Vollmers J."/>
            <person name="Rivas-Marin E."/>
            <person name="Kohn T."/>
            <person name="Peeters S.H."/>
            <person name="Heuer A."/>
            <person name="Rast P."/>
            <person name="Oberbeckmann S."/>
            <person name="Bunk B."/>
            <person name="Jeske O."/>
            <person name="Meyerdierks A."/>
            <person name="Storesund J.E."/>
            <person name="Kallscheuer N."/>
            <person name="Luecker S."/>
            <person name="Lage O.M."/>
            <person name="Pohl T."/>
            <person name="Merkel B.J."/>
            <person name="Hornburger P."/>
            <person name="Mueller R.-W."/>
            <person name="Bruemmer F."/>
            <person name="Labrenz M."/>
            <person name="Spormann A.M."/>
            <person name="Op den Camp H."/>
            <person name="Overmann J."/>
            <person name="Amann R."/>
            <person name="Jetten M.S.M."/>
            <person name="Mascher T."/>
            <person name="Medema M.H."/>
            <person name="Devos D.P."/>
            <person name="Kaster A.-K."/>
            <person name="Ovreas L."/>
            <person name="Rohde M."/>
            <person name="Galperin M.Y."/>
            <person name="Jogler C."/>
        </authorList>
    </citation>
    <scope>NUCLEOTIDE SEQUENCE [LARGE SCALE GENOMIC DNA]</scope>
    <source>
        <strain evidence="2 3">ETA_A1</strain>
    </source>
</reference>
<dbReference type="Proteomes" id="UP000319576">
    <property type="component" value="Chromosome"/>
</dbReference>
<evidence type="ECO:0000313" key="2">
    <source>
        <dbReference type="EMBL" id="QDU22975.1"/>
    </source>
</evidence>
<feature type="transmembrane region" description="Helical" evidence="1">
    <location>
        <begin position="55"/>
        <end position="76"/>
    </location>
</feature>
<feature type="transmembrane region" description="Helical" evidence="1">
    <location>
        <begin position="477"/>
        <end position="498"/>
    </location>
</feature>
<feature type="transmembrane region" description="Helical" evidence="1">
    <location>
        <begin position="97"/>
        <end position="122"/>
    </location>
</feature>
<keyword evidence="3" id="KW-1185">Reference proteome</keyword>
<sequence length="982" mass="102243">MVRAIVWKEFREQGLIGLTLVVLGGGVLVAVAVLADPPQKGAAPGDVLRGLGPGPLTTLLLAVTAGTVCGGALFAAEREAGTHGFLDALPVPRAGLWTAKLLAGGLLAASQAGLVIAAGYALGLLATTGWAFAVAVYSMLAFCWGTLGSTLARTTLGSVGVAVPAATLFAIAYLLPITLVFATPGSAIPRPAGAFLFLGLMFATPLLWSAAAYTRPDRAREADDRVPPPPAVYLVEPAAPVVEQPVRARRSRFGLQALLWLAARQLTGPGVTIAGFAVAAGLTLLLPTIEPFVAWPALGLLAGVFAGITAFSDEQTTGSARFWGEQRLPAGRMWLVKVLVHLAFALLLAALVALPSAVRAVATGGGGMRAEALLSAVFRSLMFEPRVLGTEGWKYLLAPVGYGFAAGVLCGMLFKKPVVGAGVAGVAGGTAFAAVLPGLLTGGTRHLWLWLPPLLALAAGRALLAPWGAERVATRRGLGPLIGGTVAAVLAVAAGAAYRAVEVPDRPGATDDVAYVEDGLVTFQQNDTGRQFRAATEQFARVAALVVSPVPGKRNNPADRVEQLRGGAAVRDDADLAEWVQAVYDADRLVPGPGPLAGPAPPPHEAWFDQAAAAADPALPVAVFEHPRLTRSTSGSPTLESGRGMAVVVLAHGLYRQTAGDPAAFAADLRAGLAVARSLRNGSLTASLHRGNDVTALALAAVGRWLSRVENRPELLRAVLDEVLRDERALMTRLRPDGTVAGAELPATGWGEPFDPTPHQLADRYVVRELMKAPSEWLPAMVTPPGRDKDAPNPEVDLVSFAWSVPWERERTRRLVAYGLDPTNGDDYRRLTLGRPGAAMLTARTGALIDLGAADRALRVARRGLAAALACRLYHHDRGTFPPDLSALVPAYLPEVPPDPYAPAGTALRYRVPTADELLQDVTGTPPGRGAPPPVQVKAGQPVIWSVGPDGADGGGRSAPFVPGTMVRGADVVFLVPLPPDR</sequence>
<feature type="transmembrane region" description="Helical" evidence="1">
    <location>
        <begin position="128"/>
        <end position="147"/>
    </location>
</feature>
<feature type="transmembrane region" description="Helical" evidence="1">
    <location>
        <begin position="194"/>
        <end position="213"/>
    </location>
</feature>
<keyword evidence="1" id="KW-0812">Transmembrane</keyword>
<feature type="transmembrane region" description="Helical" evidence="1">
    <location>
        <begin position="257"/>
        <end position="286"/>
    </location>
</feature>
<feature type="transmembrane region" description="Helical" evidence="1">
    <location>
        <begin position="447"/>
        <end position="465"/>
    </location>
</feature>
<keyword evidence="1" id="KW-0472">Membrane</keyword>
<name>A0A517XZN6_9BACT</name>
<organism evidence="2 3">
    <name type="scientific">Urbifossiella limnaea</name>
    <dbReference type="NCBI Taxonomy" id="2528023"/>
    <lineage>
        <taxon>Bacteria</taxon>
        <taxon>Pseudomonadati</taxon>
        <taxon>Planctomycetota</taxon>
        <taxon>Planctomycetia</taxon>
        <taxon>Gemmatales</taxon>
        <taxon>Gemmataceae</taxon>
        <taxon>Urbifossiella</taxon>
    </lineage>
</organism>
<feature type="transmembrane region" description="Helical" evidence="1">
    <location>
        <begin position="292"/>
        <end position="312"/>
    </location>
</feature>
<feature type="transmembrane region" description="Helical" evidence="1">
    <location>
        <begin position="15"/>
        <end position="35"/>
    </location>
</feature>
<accession>A0A517XZN6</accession>
<protein>
    <submittedName>
        <fullName evidence="2">ABC-2 family transporter protein</fullName>
    </submittedName>
</protein>
<dbReference type="AlphaFoldDB" id="A0A517XZN6"/>
<dbReference type="EMBL" id="CP036273">
    <property type="protein sequence ID" value="QDU22975.1"/>
    <property type="molecule type" value="Genomic_DNA"/>
</dbReference>
<keyword evidence="1" id="KW-1133">Transmembrane helix</keyword>
<dbReference type="RefSeq" id="WP_145243080.1">
    <property type="nucleotide sequence ID" value="NZ_CP036273.1"/>
</dbReference>
<feature type="transmembrane region" description="Helical" evidence="1">
    <location>
        <begin position="159"/>
        <end position="182"/>
    </location>
</feature>
<evidence type="ECO:0000313" key="3">
    <source>
        <dbReference type="Proteomes" id="UP000319576"/>
    </source>
</evidence>